<proteinExistence type="predicted"/>
<dbReference type="EMBL" id="SRLB01000037">
    <property type="protein sequence ID" value="TGD94851.1"/>
    <property type="molecule type" value="Genomic_DNA"/>
</dbReference>
<sequence length="294" mass="30557">MSQATTSPVTGPDRPATAARDPAVLTRGGLFAALFGLGFANGMAQSAAGAIQTSGLAEAVLHTFGVSVLVWVAAWLCPLWMLQSRAQPPARGDLIVAAGAIPAFLLPMAWPSWLALTGVALYLLGAVRPVPGRSPPLRRAAWVLLALTSTLFWGHLLLVVLGEVLLKADAVLVGWLTGSPRSGNTVQFAAGGGYIWIEEGCSSLSGISLVILCWTLFSQARGARWTPAGLSWCALACLVVTLINVSRMGLMVLYRDRYDLLHGPVGAGVAGWLTLAAIVGLCACGARGRGPAHA</sequence>
<protein>
    <recommendedName>
        <fullName evidence="4">Exosortase/archaeosortase family protein</fullName>
    </recommendedName>
</protein>
<organism evidence="2 3">
    <name type="scientific">Methylobacterium nonmethylotrophicum</name>
    <dbReference type="NCBI Taxonomy" id="1141884"/>
    <lineage>
        <taxon>Bacteria</taxon>
        <taxon>Pseudomonadati</taxon>
        <taxon>Pseudomonadota</taxon>
        <taxon>Alphaproteobacteria</taxon>
        <taxon>Hyphomicrobiales</taxon>
        <taxon>Methylobacteriaceae</taxon>
        <taxon>Methylobacterium</taxon>
    </lineage>
</organism>
<keyword evidence="3" id="KW-1185">Reference proteome</keyword>
<dbReference type="RefSeq" id="WP_135419160.1">
    <property type="nucleotide sequence ID" value="NZ_SRLB01000037.1"/>
</dbReference>
<evidence type="ECO:0000313" key="2">
    <source>
        <dbReference type="EMBL" id="TGD94851.1"/>
    </source>
</evidence>
<feature type="transmembrane region" description="Helical" evidence="1">
    <location>
        <begin position="24"/>
        <end position="44"/>
    </location>
</feature>
<accession>A0A4Z0NHD6</accession>
<comment type="caution">
    <text evidence="2">The sequence shown here is derived from an EMBL/GenBank/DDBJ whole genome shotgun (WGS) entry which is preliminary data.</text>
</comment>
<reference evidence="2 3" key="1">
    <citation type="submission" date="2019-04" db="EMBL/GenBank/DDBJ databases">
        <authorList>
            <person name="Feng G."/>
            <person name="Zhu H."/>
        </authorList>
    </citation>
    <scope>NUCLEOTIDE SEQUENCE [LARGE SCALE GENOMIC DNA]</scope>
    <source>
        <strain evidence="2 3">6HR-1</strain>
    </source>
</reference>
<dbReference type="OrthoDB" id="8393871at2"/>
<feature type="transmembrane region" description="Helical" evidence="1">
    <location>
        <begin position="94"/>
        <end position="127"/>
    </location>
</feature>
<dbReference type="Proteomes" id="UP000297535">
    <property type="component" value="Unassembled WGS sequence"/>
</dbReference>
<keyword evidence="1" id="KW-1133">Transmembrane helix</keyword>
<evidence type="ECO:0000256" key="1">
    <source>
        <dbReference type="SAM" id="Phobius"/>
    </source>
</evidence>
<gene>
    <name evidence="2" type="ORF">EU555_30845</name>
</gene>
<feature type="transmembrane region" description="Helical" evidence="1">
    <location>
        <begin position="139"/>
        <end position="161"/>
    </location>
</feature>
<feature type="transmembrane region" description="Helical" evidence="1">
    <location>
        <begin position="56"/>
        <end position="82"/>
    </location>
</feature>
<name>A0A4Z0NHD6_9HYPH</name>
<feature type="transmembrane region" description="Helical" evidence="1">
    <location>
        <begin position="265"/>
        <end position="286"/>
    </location>
</feature>
<feature type="transmembrane region" description="Helical" evidence="1">
    <location>
        <begin position="229"/>
        <end position="253"/>
    </location>
</feature>
<evidence type="ECO:0008006" key="4">
    <source>
        <dbReference type="Google" id="ProtNLM"/>
    </source>
</evidence>
<keyword evidence="1" id="KW-0472">Membrane</keyword>
<keyword evidence="1" id="KW-0812">Transmembrane</keyword>
<dbReference type="AlphaFoldDB" id="A0A4Z0NHD6"/>
<evidence type="ECO:0000313" key="3">
    <source>
        <dbReference type="Proteomes" id="UP000297535"/>
    </source>
</evidence>